<keyword evidence="5" id="KW-0805">Transcription regulation</keyword>
<dbReference type="RefSeq" id="WP_198101147.1">
    <property type="nucleotide sequence ID" value="NZ_JAEDAL010000005.1"/>
</dbReference>
<feature type="domain" description="Anti-sigma-28 factor FlgM C-terminal" evidence="10">
    <location>
        <begin position="57"/>
        <end position="106"/>
    </location>
</feature>
<evidence type="ECO:0000256" key="8">
    <source>
        <dbReference type="ARBA" id="ARBA00030117"/>
    </source>
</evidence>
<dbReference type="GO" id="GO:0044781">
    <property type="term" value="P:bacterial-type flagellum organization"/>
    <property type="evidence" value="ECO:0007669"/>
    <property type="project" value="UniProtKB-KW"/>
</dbReference>
<gene>
    <name evidence="11" type="primary">flgM</name>
    <name evidence="11" type="ORF">I7X43_11855</name>
</gene>
<evidence type="ECO:0000256" key="4">
    <source>
        <dbReference type="ARBA" id="ARBA00022795"/>
    </source>
</evidence>
<keyword evidence="4" id="KW-1005">Bacterial flagellum biogenesis</keyword>
<keyword evidence="3" id="KW-0678">Repressor</keyword>
<feature type="region of interest" description="Disordered" evidence="9">
    <location>
        <begin position="1"/>
        <end position="60"/>
    </location>
</feature>
<accession>A0A931IVG9</accession>
<dbReference type="GO" id="GO:0045892">
    <property type="term" value="P:negative regulation of DNA-templated transcription"/>
    <property type="evidence" value="ECO:0007669"/>
    <property type="project" value="InterPro"/>
</dbReference>
<evidence type="ECO:0000256" key="6">
    <source>
        <dbReference type="ARBA" id="ARBA00023163"/>
    </source>
</evidence>
<evidence type="ECO:0000259" key="10">
    <source>
        <dbReference type="Pfam" id="PF04316"/>
    </source>
</evidence>
<evidence type="ECO:0000256" key="7">
    <source>
        <dbReference type="ARBA" id="ARBA00024739"/>
    </source>
</evidence>
<reference evidence="11" key="1">
    <citation type="submission" date="2020-12" db="EMBL/GenBank/DDBJ databases">
        <title>The genome sequence of Inhella sp. 4Y17.</title>
        <authorList>
            <person name="Liu Y."/>
        </authorList>
    </citation>
    <scope>NUCLEOTIDE SEQUENCE</scope>
    <source>
        <strain evidence="11">4Y10</strain>
    </source>
</reference>
<dbReference type="InterPro" id="IPR031316">
    <property type="entry name" value="FlgM_C"/>
</dbReference>
<organism evidence="11 12">
    <name type="scientific">Inhella gelatinilytica</name>
    <dbReference type="NCBI Taxonomy" id="2795030"/>
    <lineage>
        <taxon>Bacteria</taxon>
        <taxon>Pseudomonadati</taxon>
        <taxon>Pseudomonadota</taxon>
        <taxon>Betaproteobacteria</taxon>
        <taxon>Burkholderiales</taxon>
        <taxon>Sphaerotilaceae</taxon>
        <taxon>Inhella</taxon>
    </lineage>
</organism>
<keyword evidence="11" id="KW-0966">Cell projection</keyword>
<keyword evidence="12" id="KW-1185">Reference proteome</keyword>
<sequence length="120" mass="12878">MEVGNTPNRPVPTPAQDRASRPELSPQAGRAAAQTVQPNQTGARPEPIQSNPPASAQVALSHSAVQLLSGGDEQESFDTAKVERLSREIEEGRYEVNAERVADGLLASAQELLNRRPNQT</sequence>
<comment type="function">
    <text evidence="7">Responsible for the coupling of flagellin expression to flagellar assembly by preventing expression of the flagellin genes when a component of the middle class of proteins is defective. It negatively regulates flagellar genes by inhibiting the activity of FliA by directly binding to FliA.</text>
</comment>
<evidence type="ECO:0000256" key="3">
    <source>
        <dbReference type="ARBA" id="ARBA00022491"/>
    </source>
</evidence>
<dbReference type="NCBIfam" id="TIGR03824">
    <property type="entry name" value="FlgM_jcvi"/>
    <property type="match status" value="1"/>
</dbReference>
<comment type="similarity">
    <text evidence="1">Belongs to the FlgM family.</text>
</comment>
<comment type="caution">
    <text evidence="11">The sequence shown here is derived from an EMBL/GenBank/DDBJ whole genome shotgun (WGS) entry which is preliminary data.</text>
</comment>
<dbReference type="Proteomes" id="UP000620139">
    <property type="component" value="Unassembled WGS sequence"/>
</dbReference>
<dbReference type="InterPro" id="IPR007412">
    <property type="entry name" value="FlgM"/>
</dbReference>
<name>A0A931IVG9_9BURK</name>
<proteinExistence type="inferred from homology"/>
<dbReference type="AlphaFoldDB" id="A0A931IVG9"/>
<dbReference type="SUPFAM" id="SSF101498">
    <property type="entry name" value="Anti-sigma factor FlgM"/>
    <property type="match status" value="1"/>
</dbReference>
<protein>
    <recommendedName>
        <fullName evidence="2">Negative regulator of flagellin synthesis</fullName>
    </recommendedName>
    <alternativeName>
        <fullName evidence="8">Anti-sigma-28 factor</fullName>
    </alternativeName>
</protein>
<keyword evidence="6" id="KW-0804">Transcription</keyword>
<evidence type="ECO:0000313" key="12">
    <source>
        <dbReference type="Proteomes" id="UP000620139"/>
    </source>
</evidence>
<evidence type="ECO:0000256" key="9">
    <source>
        <dbReference type="SAM" id="MobiDB-lite"/>
    </source>
</evidence>
<keyword evidence="11" id="KW-0969">Cilium</keyword>
<feature type="compositionally biased region" description="Polar residues" evidence="9">
    <location>
        <begin position="34"/>
        <end position="60"/>
    </location>
</feature>
<dbReference type="Pfam" id="PF04316">
    <property type="entry name" value="FlgM"/>
    <property type="match status" value="1"/>
</dbReference>
<evidence type="ECO:0000313" key="11">
    <source>
        <dbReference type="EMBL" id="MBH9553537.1"/>
    </source>
</evidence>
<evidence type="ECO:0000256" key="5">
    <source>
        <dbReference type="ARBA" id="ARBA00023015"/>
    </source>
</evidence>
<dbReference type="InterPro" id="IPR035890">
    <property type="entry name" value="Anti-sigma-28_factor_FlgM_sf"/>
</dbReference>
<evidence type="ECO:0000256" key="1">
    <source>
        <dbReference type="ARBA" id="ARBA00005322"/>
    </source>
</evidence>
<keyword evidence="11" id="KW-0282">Flagellum</keyword>
<dbReference type="EMBL" id="JAEDAL010000005">
    <property type="protein sequence ID" value="MBH9553537.1"/>
    <property type="molecule type" value="Genomic_DNA"/>
</dbReference>
<evidence type="ECO:0000256" key="2">
    <source>
        <dbReference type="ARBA" id="ARBA00017823"/>
    </source>
</evidence>